<gene>
    <name evidence="1" type="ORF">GCM10022229_26470</name>
</gene>
<organism evidence="1 2">
    <name type="scientific">Luteimonas lutimaris</name>
    <dbReference type="NCBI Taxonomy" id="698645"/>
    <lineage>
        <taxon>Bacteria</taxon>
        <taxon>Pseudomonadati</taxon>
        <taxon>Pseudomonadota</taxon>
        <taxon>Gammaproteobacteria</taxon>
        <taxon>Lysobacterales</taxon>
        <taxon>Lysobacteraceae</taxon>
        <taxon>Luteimonas</taxon>
    </lineage>
</organism>
<proteinExistence type="predicted"/>
<comment type="caution">
    <text evidence="1">The sequence shown here is derived from an EMBL/GenBank/DDBJ whole genome shotgun (WGS) entry which is preliminary data.</text>
</comment>
<evidence type="ECO:0008006" key="3">
    <source>
        <dbReference type="Google" id="ProtNLM"/>
    </source>
</evidence>
<name>A0ABP7MWK1_9GAMM</name>
<dbReference type="EMBL" id="BAAAZU010000030">
    <property type="protein sequence ID" value="GAA3931645.1"/>
    <property type="molecule type" value="Genomic_DNA"/>
</dbReference>
<evidence type="ECO:0000313" key="1">
    <source>
        <dbReference type="EMBL" id="GAA3931645.1"/>
    </source>
</evidence>
<reference evidence="2" key="1">
    <citation type="journal article" date="2019" name="Int. J. Syst. Evol. Microbiol.">
        <title>The Global Catalogue of Microorganisms (GCM) 10K type strain sequencing project: providing services to taxonomists for standard genome sequencing and annotation.</title>
        <authorList>
            <consortium name="The Broad Institute Genomics Platform"/>
            <consortium name="The Broad Institute Genome Sequencing Center for Infectious Disease"/>
            <person name="Wu L."/>
            <person name="Ma J."/>
        </authorList>
    </citation>
    <scope>NUCLEOTIDE SEQUENCE [LARGE SCALE GENOMIC DNA]</scope>
    <source>
        <strain evidence="2">JCM 16916</strain>
    </source>
</reference>
<protein>
    <recommendedName>
        <fullName evidence="3">Spore coat protein U domain-containing protein</fullName>
    </recommendedName>
</protein>
<sequence>METSKLTIACVAGVLATIGILYPNQTLAKTSRVTYYNATQICQATDPGNFTGLRFRTQGIYNSSNSSIQVACALPREFISDNNTTDIWIFAHNFRTGPATINCSVQAGSRNVGTMNVYPRSFVVQPLDSTSTAITNIDHVTANYTHYAVSCIIPPKLELGLLRVMESDAGDEL</sequence>
<keyword evidence="2" id="KW-1185">Reference proteome</keyword>
<evidence type="ECO:0000313" key="2">
    <source>
        <dbReference type="Proteomes" id="UP001501727"/>
    </source>
</evidence>
<accession>A0ABP7MWK1</accession>
<dbReference type="Proteomes" id="UP001501727">
    <property type="component" value="Unassembled WGS sequence"/>
</dbReference>
<dbReference type="RefSeq" id="WP_344760490.1">
    <property type="nucleotide sequence ID" value="NZ_BAAAZU010000030.1"/>
</dbReference>